<dbReference type="EMBL" id="AMYD01002756">
    <property type="protein sequence ID" value="EQB48008.1"/>
    <property type="molecule type" value="Genomic_DNA"/>
</dbReference>
<organism evidence="1 2">
    <name type="scientific">Colletotrichum gloeosporioides (strain Cg-14)</name>
    <name type="common">Anthracnose fungus</name>
    <name type="synonym">Glomerella cingulata</name>
    <dbReference type="NCBI Taxonomy" id="1237896"/>
    <lineage>
        <taxon>Eukaryota</taxon>
        <taxon>Fungi</taxon>
        <taxon>Dikarya</taxon>
        <taxon>Ascomycota</taxon>
        <taxon>Pezizomycotina</taxon>
        <taxon>Sordariomycetes</taxon>
        <taxon>Hypocreomycetidae</taxon>
        <taxon>Glomerellales</taxon>
        <taxon>Glomerellaceae</taxon>
        <taxon>Colletotrichum</taxon>
        <taxon>Colletotrichum gloeosporioides species complex</taxon>
    </lineage>
</organism>
<reference evidence="2" key="1">
    <citation type="journal article" date="2013" name="Mol. Plant Microbe Interact.">
        <title>Global aspects of pacC regulation of pathogenicity genes in Colletotrichum gloeosporioides as revealed by transcriptome analysis.</title>
        <authorList>
            <person name="Alkan N."/>
            <person name="Meng X."/>
            <person name="Friedlander G."/>
            <person name="Reuveni E."/>
            <person name="Sukno S."/>
            <person name="Sherman A."/>
            <person name="Thon M."/>
            <person name="Fluhr R."/>
            <person name="Prusky D."/>
        </authorList>
    </citation>
    <scope>NUCLEOTIDE SEQUENCE [LARGE SCALE GENOMIC DNA]</scope>
    <source>
        <strain evidence="2">Cg-14</strain>
    </source>
</reference>
<comment type="caution">
    <text evidence="1">The sequence shown here is derived from an EMBL/GenBank/DDBJ whole genome shotgun (WGS) entry which is preliminary data.</text>
</comment>
<name>T0K4W4_COLGC</name>
<proteinExistence type="predicted"/>
<protein>
    <submittedName>
        <fullName evidence="1">Uncharacterized protein</fullName>
    </submittedName>
</protein>
<dbReference type="Proteomes" id="UP000015530">
    <property type="component" value="Unassembled WGS sequence"/>
</dbReference>
<dbReference type="HOGENOM" id="CLU_3425087_0_0_1"/>
<dbReference type="AlphaFoldDB" id="T0K4W4"/>
<evidence type="ECO:0000313" key="2">
    <source>
        <dbReference type="Proteomes" id="UP000015530"/>
    </source>
</evidence>
<sequence>MPNFGITTSTAISLSPFFSVGK</sequence>
<gene>
    <name evidence="1" type="ORF">CGLO_12795</name>
</gene>
<evidence type="ECO:0000313" key="1">
    <source>
        <dbReference type="EMBL" id="EQB48008.1"/>
    </source>
</evidence>
<accession>T0K4W4</accession>